<evidence type="ECO:0000313" key="2">
    <source>
        <dbReference type="Proteomes" id="UP000813462"/>
    </source>
</evidence>
<name>A0A978UMJ0_ZIZJJ</name>
<proteinExistence type="predicted"/>
<evidence type="ECO:0000313" key="1">
    <source>
        <dbReference type="EMBL" id="KAH7516042.1"/>
    </source>
</evidence>
<organism evidence="1 2">
    <name type="scientific">Ziziphus jujuba var. spinosa</name>
    <dbReference type="NCBI Taxonomy" id="714518"/>
    <lineage>
        <taxon>Eukaryota</taxon>
        <taxon>Viridiplantae</taxon>
        <taxon>Streptophyta</taxon>
        <taxon>Embryophyta</taxon>
        <taxon>Tracheophyta</taxon>
        <taxon>Spermatophyta</taxon>
        <taxon>Magnoliopsida</taxon>
        <taxon>eudicotyledons</taxon>
        <taxon>Gunneridae</taxon>
        <taxon>Pentapetalae</taxon>
        <taxon>rosids</taxon>
        <taxon>fabids</taxon>
        <taxon>Rosales</taxon>
        <taxon>Rhamnaceae</taxon>
        <taxon>Paliureae</taxon>
        <taxon>Ziziphus</taxon>
    </lineage>
</organism>
<comment type="caution">
    <text evidence="1">The sequence shown here is derived from an EMBL/GenBank/DDBJ whole genome shotgun (WGS) entry which is preliminary data.</text>
</comment>
<dbReference type="AlphaFoldDB" id="A0A978UMJ0"/>
<dbReference type="EMBL" id="JAEACU010000010">
    <property type="protein sequence ID" value="KAH7516042.1"/>
    <property type="molecule type" value="Genomic_DNA"/>
</dbReference>
<dbReference type="Proteomes" id="UP000813462">
    <property type="component" value="Unassembled WGS sequence"/>
</dbReference>
<reference evidence="1" key="1">
    <citation type="journal article" date="2021" name="Front. Plant Sci.">
        <title>Chromosome-Scale Genome Assembly for Chinese Sour Jujube and Insights Into Its Genome Evolution and Domestication Signature.</title>
        <authorList>
            <person name="Shen L.-Y."/>
            <person name="Luo H."/>
            <person name="Wang X.-L."/>
            <person name="Wang X.-M."/>
            <person name="Qiu X.-J."/>
            <person name="Liu H."/>
            <person name="Zhou S.-S."/>
            <person name="Jia K.-H."/>
            <person name="Nie S."/>
            <person name="Bao Y.-T."/>
            <person name="Zhang R.-G."/>
            <person name="Yun Q.-Z."/>
            <person name="Chai Y.-H."/>
            <person name="Lu J.-Y."/>
            <person name="Li Y."/>
            <person name="Zhao S.-W."/>
            <person name="Mao J.-F."/>
            <person name="Jia S.-G."/>
            <person name="Mao Y.-M."/>
        </authorList>
    </citation>
    <scope>NUCLEOTIDE SEQUENCE</scope>
    <source>
        <strain evidence="1">AT0</strain>
        <tissue evidence="1">Leaf</tissue>
    </source>
</reference>
<gene>
    <name evidence="1" type="ORF">FEM48_Zijuj10G0092500</name>
</gene>
<protein>
    <submittedName>
        <fullName evidence="1">Uncharacterized protein</fullName>
    </submittedName>
</protein>
<sequence>MGKSGKIKLRTSTAFAACSSKCMQEKREARHAFVHWRLLWVELATVHSYYELHVSSM</sequence>
<accession>A0A978UMJ0</accession>